<dbReference type="PANTHER" id="PTHR10188">
    <property type="entry name" value="L-ASPARAGINASE"/>
    <property type="match status" value="1"/>
</dbReference>
<evidence type="ECO:0000256" key="1">
    <source>
        <dbReference type="PIRSR" id="PIRSR600246-1"/>
    </source>
</evidence>
<dbReference type="EMBL" id="AP021858">
    <property type="protein sequence ID" value="BBO23093.1"/>
    <property type="molecule type" value="Genomic_DNA"/>
</dbReference>
<dbReference type="GO" id="GO:0005737">
    <property type="term" value="C:cytoplasm"/>
    <property type="evidence" value="ECO:0007669"/>
    <property type="project" value="TreeGrafter"/>
</dbReference>
<dbReference type="Gene3D" id="3.60.20.30">
    <property type="entry name" value="(Glycosyl)asparaginase"/>
    <property type="match status" value="1"/>
</dbReference>
<dbReference type="GO" id="GO:0016811">
    <property type="term" value="F:hydrolase activity, acting on carbon-nitrogen (but not peptide) bonds, in linear amides"/>
    <property type="evidence" value="ECO:0007669"/>
    <property type="project" value="UniProtKB-ARBA"/>
</dbReference>
<feature type="binding site" evidence="2">
    <location>
        <begin position="212"/>
        <end position="215"/>
    </location>
    <ligand>
        <name>substrate</name>
    </ligand>
</feature>
<evidence type="ECO:0000313" key="5">
    <source>
        <dbReference type="Proteomes" id="UP000662873"/>
    </source>
</evidence>
<dbReference type="Proteomes" id="UP000662873">
    <property type="component" value="Chromosome"/>
</dbReference>
<dbReference type="SUPFAM" id="SSF56235">
    <property type="entry name" value="N-terminal nucleophile aminohydrolases (Ntn hydrolases)"/>
    <property type="match status" value="1"/>
</dbReference>
<reference evidence="4" key="1">
    <citation type="journal article" name="DNA Res.">
        <title>The physiological potential of anammox bacteria as revealed by their core genome structure.</title>
        <authorList>
            <person name="Okubo T."/>
            <person name="Toyoda A."/>
            <person name="Fukuhara K."/>
            <person name="Uchiyama I."/>
            <person name="Harigaya Y."/>
            <person name="Kuroiwa M."/>
            <person name="Suzuki T."/>
            <person name="Murakami Y."/>
            <person name="Suwa Y."/>
            <person name="Takami H."/>
        </authorList>
    </citation>
    <scope>NUCLEOTIDE SEQUENCE</scope>
    <source>
        <strain evidence="4">317325-2</strain>
    </source>
</reference>
<dbReference type="Pfam" id="PF01112">
    <property type="entry name" value="Asparaginase_2"/>
    <property type="match status" value="1"/>
</dbReference>
<dbReference type="InterPro" id="IPR000246">
    <property type="entry name" value="Peptidase_T2"/>
</dbReference>
<evidence type="ECO:0000313" key="4">
    <source>
        <dbReference type="EMBL" id="BBO23093.1"/>
    </source>
</evidence>
<dbReference type="CDD" id="cd04513">
    <property type="entry name" value="Glycosylasparaginase"/>
    <property type="match status" value="1"/>
</dbReference>
<gene>
    <name evidence="4" type="ORF">NPRO_06880</name>
</gene>
<dbReference type="AlphaFoldDB" id="A0A809R693"/>
<dbReference type="PANTHER" id="PTHR10188:SF6">
    <property type="entry name" value="N(4)-(BETA-N-ACETYLGLUCOSAMINYL)-L-ASPARAGINASE"/>
    <property type="match status" value="1"/>
</dbReference>
<sequence>MVWTQAAQAEGVRKGVGEGKFVPGSIRAMITFVSTWREPGKVVLDAALSAHQSGKDLVTCAEAGLAQGELDPSLMAIGLGSLPNSDGELELDASIMRGSDLACGAVCAVRGIVPVISVARRVMDATPHVMLAGDQARRFAIDHGFRPQNLMTAECIEAYNEWLADPERQERRYVHTRTEDHGDTVTFLGRDAQGSFVAASSTSGRSFKVPGRVGDSPIVGAGIYADDEVGAAGATGLGEELWKAVASFRAVEFMRHGMSAQEACEETVRQMLRRQPGSTEMMCVVIALGRDGAWGASTTRDTFPYWVHAGGETRMIEVGPPAP</sequence>
<proteinExistence type="predicted"/>
<feature type="binding site" evidence="2">
    <location>
        <begin position="235"/>
        <end position="238"/>
    </location>
    <ligand>
        <name>substrate</name>
    </ligand>
</feature>
<dbReference type="InterPro" id="IPR029055">
    <property type="entry name" value="Ntn_hydrolases_N"/>
</dbReference>
<dbReference type="KEGG" id="npy:NPRO_06880"/>
<organism evidence="4 5">
    <name type="scientific">Candidatus Nitrosymbiomonas proteolyticus</name>
    <dbReference type="NCBI Taxonomy" id="2608984"/>
    <lineage>
        <taxon>Bacteria</taxon>
        <taxon>Bacillati</taxon>
        <taxon>Armatimonadota</taxon>
        <taxon>Armatimonadota incertae sedis</taxon>
        <taxon>Candidatus Nitrosymbiomonas</taxon>
    </lineage>
</organism>
<name>A0A809R693_9BACT</name>
<feature type="site" description="Cleavage; by autolysis" evidence="3">
    <location>
        <begin position="183"/>
        <end position="184"/>
    </location>
</feature>
<evidence type="ECO:0000256" key="3">
    <source>
        <dbReference type="PIRSR" id="PIRSR600246-3"/>
    </source>
</evidence>
<feature type="active site" description="Nucleophile" evidence="1">
    <location>
        <position position="184"/>
    </location>
</feature>
<evidence type="ECO:0000256" key="2">
    <source>
        <dbReference type="PIRSR" id="PIRSR600246-2"/>
    </source>
</evidence>
<protein>
    <submittedName>
        <fullName evidence="4">Asparaginase</fullName>
    </submittedName>
</protein>
<accession>A0A809R693</accession>